<keyword evidence="11" id="KW-0539">Nucleus</keyword>
<keyword evidence="3" id="KW-0217">Developmental protein</keyword>
<dbReference type="GeneID" id="129326292"/>
<dbReference type="Gene3D" id="2.40.50.90">
    <property type="match status" value="4"/>
</dbReference>
<dbReference type="SUPFAM" id="SSF50199">
    <property type="entry name" value="Staphylococcal nuclease"/>
    <property type="match status" value="1"/>
</dbReference>
<dbReference type="Gene3D" id="2.30.30.140">
    <property type="match status" value="5"/>
</dbReference>
<dbReference type="GO" id="GO:0030154">
    <property type="term" value="P:cell differentiation"/>
    <property type="evidence" value="ECO:0007669"/>
    <property type="project" value="UniProtKB-KW"/>
</dbReference>
<dbReference type="SUPFAM" id="SSF63748">
    <property type="entry name" value="Tudor/PWWP/MBT"/>
    <property type="match status" value="5"/>
</dbReference>
<keyword evidence="4" id="KW-0963">Cytoplasm</keyword>
<comment type="function">
    <text evidence="12">Seems to be involved in regulation of transcriptional activity of MYC. In vitro, inhibits DNA-binding activity of Mad-MAX heterodimers. Can recruit Mad transcriptional repressors (MXD1, MXD3, MXD4 and MXI1) to the cytoplasm. May be involved in spermiogenesis.</text>
</comment>
<reference evidence="18" key="1">
    <citation type="submission" date="2025-08" db="UniProtKB">
        <authorList>
            <consortium name="RefSeq"/>
        </authorList>
    </citation>
    <scope>IDENTIFICATION</scope>
    <source>
        <tissue evidence="18">Blood</tissue>
    </source>
</reference>
<dbReference type="CTD" id="56163"/>
<evidence type="ECO:0000256" key="11">
    <source>
        <dbReference type="ARBA" id="ARBA00023242"/>
    </source>
</evidence>
<evidence type="ECO:0000256" key="14">
    <source>
        <dbReference type="ARBA" id="ARBA00072636"/>
    </source>
</evidence>
<dbReference type="Pfam" id="PF00567">
    <property type="entry name" value="TUDOR"/>
    <property type="match status" value="5"/>
</dbReference>
<comment type="subunit">
    <text evidence="13">Interacts with MXD1, MXD3, MXD4, MXI1 and PIWIL1. Self-associates.</text>
</comment>
<keyword evidence="5" id="KW-0479">Metal-binding</keyword>
<dbReference type="GO" id="GO:0007283">
    <property type="term" value="P:spermatogenesis"/>
    <property type="evidence" value="ECO:0007669"/>
    <property type="project" value="UniProtKB-KW"/>
</dbReference>
<dbReference type="FunFam" id="2.30.30.140:FF:000114">
    <property type="entry name" value="RING finger protein 17"/>
    <property type="match status" value="1"/>
</dbReference>
<dbReference type="CDD" id="cd20418">
    <property type="entry name" value="Tudor_TDRD4_rpt5"/>
    <property type="match status" value="1"/>
</dbReference>
<dbReference type="KEGG" id="emc:129326292"/>
<keyword evidence="10" id="KW-0744">Spermatogenesis</keyword>
<feature type="domain" description="Tudor" evidence="16">
    <location>
        <begin position="844"/>
        <end position="903"/>
    </location>
</feature>
<evidence type="ECO:0000256" key="2">
    <source>
        <dbReference type="ARBA" id="ARBA00004496"/>
    </source>
</evidence>
<gene>
    <name evidence="18" type="primary">RNF17</name>
</gene>
<dbReference type="GO" id="GO:0005737">
    <property type="term" value="C:cytoplasm"/>
    <property type="evidence" value="ECO:0007669"/>
    <property type="project" value="UniProtKB-SubCell"/>
</dbReference>
<protein>
    <recommendedName>
        <fullName evidence="14">RING finger protein 17</fullName>
    </recommendedName>
</protein>
<evidence type="ECO:0000313" key="17">
    <source>
        <dbReference type="Proteomes" id="UP001190640"/>
    </source>
</evidence>
<evidence type="ECO:0000256" key="12">
    <source>
        <dbReference type="ARBA" id="ARBA00057086"/>
    </source>
</evidence>
<comment type="subcellular location">
    <subcellularLocation>
        <location evidence="2">Cytoplasm</location>
    </subcellularLocation>
    <subcellularLocation>
        <location evidence="1">Nucleus</location>
    </subcellularLocation>
</comment>
<dbReference type="PANTHER" id="PTHR16442">
    <property type="entry name" value="RING FINGER PROTEIN 17"/>
    <property type="match status" value="1"/>
</dbReference>
<evidence type="ECO:0000256" key="10">
    <source>
        <dbReference type="ARBA" id="ARBA00022871"/>
    </source>
</evidence>
<feature type="region of interest" description="Disordered" evidence="15">
    <location>
        <begin position="997"/>
        <end position="1038"/>
    </location>
</feature>
<evidence type="ECO:0000259" key="16">
    <source>
        <dbReference type="PROSITE" id="PS50304"/>
    </source>
</evidence>
<evidence type="ECO:0000256" key="1">
    <source>
        <dbReference type="ARBA" id="ARBA00004123"/>
    </source>
</evidence>
<evidence type="ECO:0000256" key="4">
    <source>
        <dbReference type="ARBA" id="ARBA00022490"/>
    </source>
</evidence>
<evidence type="ECO:0000313" key="18">
    <source>
        <dbReference type="RefSeq" id="XP_054830421.1"/>
    </source>
</evidence>
<sequence length="1498" mass="168285">MLEQLVTEAKQEEGKTAHIIDTMFTDLIAALNSRKRKLQTELVVNTSNYITDVHKVQVSVIQKKSSLDAAIKTAGGLKAKQPFKSCHSLNQVLCNLKMTIEDEISKLDNLKKRTLPRFYIDGDKSTSMFEKMGKIHFDKTDIYSFGDSSLKQSSMEQGVKSGTSPRAKTDHDLLVETNDTEIIAEEYDVPLDDSGTQIQKTALLPTQKCLADLPQTVCTPDVIIEEIIEDDPGKYPEDTHQRKLVHKRPVPFGMKADAPELVFVSCVVNPCHFYVRMLSQKKMLVHLEKILKQFCNTKNTSPTDILELGARVFVKSKEHGMWCRATIIELIPKQNTNEGKPCGPTKYKICDVAMMRVFFIDFGHSEALTISGFASEVALNPEHAALEYVVTEDLCSVVRIPDFLIEAQLRGVNKLALKCSLKDIVPKHSSGGWSSTARTEFLKMVNNKIVQMRVFKEEEGVLVVDLMKPPANKISSDMPVSLRDALVFMDLASFRTELADQSENSVPLQYCPPVMPEENTEAAIVVSYVHSPGDFYLQIVEGPEFAFFLKKIEEVYKSESGDNLEILCPVQGQPCIAKFEDGIWYRAQVIGLPGHRKAEVKYVDYGNTAKINVKDMRKIKDEFLATPAKAIRCKLAHIEPCKGTNEWSTESKYRFEEMTQEKLLVCFFIEKSPDNVLSVELYESVPALPNVSCSINRLLVNEGLASCETRGKKVLGGNRKRALGESCIDQSPSPQQGGREGSLPQAKSISVTRNPQITTVAYKEVWDPPPEATFTNEVDVLNPESVDLSQDLVLDCNQELQVRICYVVSPSKIFVHLPSSEKLLNMLQEKMSAAYNISEEETIQWEINMNCAADVYGLNQWQRGRICEIVSENVVEVFFFDFGIIKTVNTICLRKIDEHLTAVLPLAVECSLTDIRPAGGTDQWTATACDTLAHYLSGATVNIIIQELSEAPFPVKMFHRADGLHTDISEYMIKEGLAFRKRRMDLIRALPEKSQEIPLKQENTDINNSDAQAGSIPRSSAPEKEADPPGTDQEDKEYVRSVNLTETVVAYKPPAIPCSNHFSAVVSCVADNGTINVIPKSQEQQLSKLMSDIQNNVKCLGLLEPYSWKQGESCVVRGPDTLWYRGEVIEVGSGTIRVRYLDFGYIEKIPQCHLYPTVLYADIPPFSILCQLHKTKPVGGTWQQDAVELLQELLTKRQVEIHIEERSDRPWGSISVKLFFSGMSLSSFMAYHKHCISEEEDGDIPKLNLEECINEPLEENCEISYEELLLSEVDTPVLPPYILPSLPVLGALFPVKVTHIVSPNEVYISLLQPENSSHHNEREESGTSLKSSCKTLDEALAWWNQNIESCPCLTDFRKEMPCLAQYVDGCWYRAKLLSVKEFNPVQIMVLFVDYGATEKLPTARLRQIPPKLMQYPAQAFKVLLAGFKPSVYDAENDRIPYCPEWSIEALWAMIDCVDGKHLQASLLTHSPDYTVFLYEDGCLVHMKLVEMGFAVLSQ</sequence>
<dbReference type="CDD" id="cd20415">
    <property type="entry name" value="Tudor_TDRD4_rpt2"/>
    <property type="match status" value="1"/>
</dbReference>
<evidence type="ECO:0000256" key="15">
    <source>
        <dbReference type="SAM" id="MobiDB-lite"/>
    </source>
</evidence>
<dbReference type="GO" id="GO:0005634">
    <property type="term" value="C:nucleus"/>
    <property type="evidence" value="ECO:0007669"/>
    <property type="project" value="UniProtKB-SubCell"/>
</dbReference>
<dbReference type="FunFam" id="2.30.30.140:FF:000018">
    <property type="entry name" value="Serine/threonine-protein kinase 31"/>
    <property type="match status" value="1"/>
</dbReference>
<evidence type="ECO:0000256" key="9">
    <source>
        <dbReference type="ARBA" id="ARBA00022833"/>
    </source>
</evidence>
<feature type="domain" description="Tudor" evidence="16">
    <location>
        <begin position="568"/>
        <end position="626"/>
    </location>
</feature>
<evidence type="ECO:0000256" key="5">
    <source>
        <dbReference type="ARBA" id="ARBA00022723"/>
    </source>
</evidence>
<organism evidence="17 18">
    <name type="scientific">Eublepharis macularius</name>
    <name type="common">Leopard gecko</name>
    <name type="synonym">Cyrtodactylus macularius</name>
    <dbReference type="NCBI Taxonomy" id="481883"/>
    <lineage>
        <taxon>Eukaryota</taxon>
        <taxon>Metazoa</taxon>
        <taxon>Chordata</taxon>
        <taxon>Craniata</taxon>
        <taxon>Vertebrata</taxon>
        <taxon>Euteleostomi</taxon>
        <taxon>Lepidosauria</taxon>
        <taxon>Squamata</taxon>
        <taxon>Bifurcata</taxon>
        <taxon>Gekkota</taxon>
        <taxon>Eublepharidae</taxon>
        <taxon>Eublepharinae</taxon>
        <taxon>Eublepharis</taxon>
    </lineage>
</organism>
<evidence type="ECO:0000256" key="13">
    <source>
        <dbReference type="ARBA" id="ARBA00062119"/>
    </source>
</evidence>
<dbReference type="InterPro" id="IPR047847">
    <property type="entry name" value="RNF17-like_TUDOR_rpt2"/>
</dbReference>
<feature type="domain" description="Tudor" evidence="16">
    <location>
        <begin position="1107"/>
        <end position="1164"/>
    </location>
</feature>
<keyword evidence="7" id="KW-0863">Zinc-finger</keyword>
<dbReference type="InterPro" id="IPR035437">
    <property type="entry name" value="SNase_OB-fold_sf"/>
</dbReference>
<dbReference type="SMART" id="SM00333">
    <property type="entry name" value="TUDOR"/>
    <property type="match status" value="4"/>
</dbReference>
<keyword evidence="9" id="KW-0862">Zinc</keyword>
<evidence type="ECO:0000256" key="6">
    <source>
        <dbReference type="ARBA" id="ARBA00022737"/>
    </source>
</evidence>
<feature type="domain" description="Tudor" evidence="16">
    <location>
        <begin position="1355"/>
        <end position="1415"/>
    </location>
</feature>
<keyword evidence="6" id="KW-0677">Repeat</keyword>
<evidence type="ECO:0000256" key="7">
    <source>
        <dbReference type="ARBA" id="ARBA00022771"/>
    </source>
</evidence>
<evidence type="ECO:0000256" key="3">
    <source>
        <dbReference type="ARBA" id="ARBA00022473"/>
    </source>
</evidence>
<dbReference type="InterPro" id="IPR047850">
    <property type="entry name" value="RNF17-like_TUDOR_rpt5"/>
</dbReference>
<feature type="region of interest" description="Disordered" evidence="15">
    <location>
        <begin position="725"/>
        <end position="748"/>
    </location>
</feature>
<dbReference type="InterPro" id="IPR002999">
    <property type="entry name" value="Tudor"/>
</dbReference>
<dbReference type="CDD" id="cd20414">
    <property type="entry name" value="Tudor_TDRD4_rpt1"/>
    <property type="match status" value="1"/>
</dbReference>
<name>A0AA97J3R0_EUBMA</name>
<keyword evidence="17" id="KW-1185">Reference proteome</keyword>
<dbReference type="PROSITE" id="PS50304">
    <property type="entry name" value="TUDOR"/>
    <property type="match status" value="4"/>
</dbReference>
<dbReference type="RefSeq" id="XP_054830421.1">
    <property type="nucleotide sequence ID" value="XM_054974446.1"/>
</dbReference>
<accession>A0AA97J3R0</accession>
<evidence type="ECO:0000256" key="8">
    <source>
        <dbReference type="ARBA" id="ARBA00022782"/>
    </source>
</evidence>
<dbReference type="PANTHER" id="PTHR16442:SF1">
    <property type="entry name" value="RING FINGER PROTEIN 17"/>
    <property type="match status" value="1"/>
</dbReference>
<dbReference type="InterPro" id="IPR047845">
    <property type="entry name" value="RNF17-like_TUDOR_rpt1"/>
</dbReference>
<keyword evidence="8" id="KW-0221">Differentiation</keyword>
<proteinExistence type="predicted"/>
<dbReference type="Proteomes" id="UP001190640">
    <property type="component" value="Chromosome 3"/>
</dbReference>
<dbReference type="GO" id="GO:0008270">
    <property type="term" value="F:zinc ion binding"/>
    <property type="evidence" value="ECO:0007669"/>
    <property type="project" value="UniProtKB-KW"/>
</dbReference>